<keyword evidence="8" id="KW-1185">Reference proteome</keyword>
<keyword evidence="6" id="KW-0732">Signal</keyword>
<reference evidence="8" key="1">
    <citation type="journal article" date="2014" name="Nat. Commun.">
        <title>The emerging biofuel crop Camelina sativa retains a highly undifferentiated hexaploid genome structure.</title>
        <authorList>
            <person name="Kagale S."/>
            <person name="Koh C."/>
            <person name="Nixon J."/>
            <person name="Bollina V."/>
            <person name="Clarke W.E."/>
            <person name="Tuteja R."/>
            <person name="Spillane C."/>
            <person name="Robinson S.J."/>
            <person name="Links M.G."/>
            <person name="Clarke C."/>
            <person name="Higgins E.E."/>
            <person name="Huebert T."/>
            <person name="Sharpe A.G."/>
            <person name="Parkin I.A."/>
        </authorList>
    </citation>
    <scope>NUCLEOTIDE SEQUENCE [LARGE SCALE GENOMIC DNA]</scope>
    <source>
        <strain evidence="8">cv. DH55</strain>
    </source>
</reference>
<gene>
    <name evidence="9" type="primary">LOC109133437</name>
</gene>
<feature type="domain" description="Defensin-like" evidence="7">
    <location>
        <begin position="37"/>
        <end position="74"/>
    </location>
</feature>
<evidence type="ECO:0000256" key="5">
    <source>
        <dbReference type="ARBA" id="ARBA00023157"/>
    </source>
</evidence>
<dbReference type="InterPro" id="IPR056373">
    <property type="entry name" value="Defensin-like_dom"/>
</dbReference>
<evidence type="ECO:0000256" key="2">
    <source>
        <dbReference type="ARBA" id="ARBA00022529"/>
    </source>
</evidence>
<dbReference type="GeneID" id="109133437"/>
<evidence type="ECO:0000256" key="3">
    <source>
        <dbReference type="ARBA" id="ARBA00022577"/>
    </source>
</evidence>
<name>A0ABM1RSW0_CAMSA</name>
<accession>A0ABM1RSW0</accession>
<sequence>MMITKTSVIFFLVVILTNSPSNSDVLASPVFETSKNDVCTIPCSTRYGNYECWFDCTDRRYKDGECVNGRCCCKT</sequence>
<evidence type="ECO:0000256" key="6">
    <source>
        <dbReference type="SAM" id="SignalP"/>
    </source>
</evidence>
<keyword evidence="4" id="KW-0611">Plant defense</keyword>
<keyword evidence="5" id="KW-1015">Disulfide bond</keyword>
<keyword evidence="2" id="KW-0929">Antimicrobial</keyword>
<evidence type="ECO:0000313" key="9">
    <source>
        <dbReference type="RefSeq" id="XP_019102098.1"/>
    </source>
</evidence>
<evidence type="ECO:0000259" key="7">
    <source>
        <dbReference type="Pfam" id="PF24552"/>
    </source>
</evidence>
<feature type="chain" id="PRO_5046961327" evidence="6">
    <location>
        <begin position="24"/>
        <end position="75"/>
    </location>
</feature>
<evidence type="ECO:0000256" key="1">
    <source>
        <dbReference type="ARBA" id="ARBA00006722"/>
    </source>
</evidence>
<evidence type="ECO:0000313" key="8">
    <source>
        <dbReference type="Proteomes" id="UP000694864"/>
    </source>
</evidence>
<dbReference type="RefSeq" id="XP_019102098.1">
    <property type="nucleotide sequence ID" value="XM_019246553.1"/>
</dbReference>
<protein>
    <submittedName>
        <fullName evidence="9">Defensin-like protein 60</fullName>
    </submittedName>
</protein>
<keyword evidence="3" id="KW-0295">Fungicide</keyword>
<feature type="signal peptide" evidence="6">
    <location>
        <begin position="1"/>
        <end position="23"/>
    </location>
</feature>
<dbReference type="Pfam" id="PF24552">
    <property type="entry name" value="Defensin"/>
    <property type="match status" value="1"/>
</dbReference>
<reference evidence="9" key="2">
    <citation type="submission" date="2025-08" db="UniProtKB">
        <authorList>
            <consortium name="RefSeq"/>
        </authorList>
    </citation>
    <scope>IDENTIFICATION</scope>
    <source>
        <tissue evidence="9">Leaf</tissue>
    </source>
</reference>
<organism evidence="8 9">
    <name type="scientific">Camelina sativa</name>
    <name type="common">False flax</name>
    <name type="synonym">Myagrum sativum</name>
    <dbReference type="NCBI Taxonomy" id="90675"/>
    <lineage>
        <taxon>Eukaryota</taxon>
        <taxon>Viridiplantae</taxon>
        <taxon>Streptophyta</taxon>
        <taxon>Embryophyta</taxon>
        <taxon>Tracheophyta</taxon>
        <taxon>Spermatophyta</taxon>
        <taxon>Magnoliopsida</taxon>
        <taxon>eudicotyledons</taxon>
        <taxon>Gunneridae</taxon>
        <taxon>Pentapetalae</taxon>
        <taxon>rosids</taxon>
        <taxon>malvids</taxon>
        <taxon>Brassicales</taxon>
        <taxon>Brassicaceae</taxon>
        <taxon>Camelineae</taxon>
        <taxon>Camelina</taxon>
    </lineage>
</organism>
<evidence type="ECO:0000256" key="4">
    <source>
        <dbReference type="ARBA" id="ARBA00022821"/>
    </source>
</evidence>
<dbReference type="Proteomes" id="UP000694864">
    <property type="component" value="Chromosome 6"/>
</dbReference>
<proteinExistence type="inferred from homology"/>
<comment type="similarity">
    <text evidence="1">Belongs to the DEFL family.</text>
</comment>